<name>A0AAV2FD82_9ROSI</name>
<sequence>MSEHLRSLGFVHTYISSIHREPSIINYHRYLEHFDQRALAFQIRIDPHEFIPFGMDIMPLISTLGWEFLINLPAQPACPELVKHFYSNLRCLGIQTKRFSTLVYGHLLSVPMRSLSIILGYPSSGLALSHTSEMWKFDFNLDVEGAKFSGQPVGSSFEVFPASRLCPKLRIFHYFLTRVLLPRGYSRDQVLPLDIWVISHATAGQKLDYGSLLFGAMVSPGEGSLPFGGMVTAFLANININISGFRSESPTIHLSARNVLTCLGFHVPPSPAQAPLRDPGNPGLIFAINNSSSESSDDDLEADSDSPVHGPSQ</sequence>
<organism evidence="2 3">
    <name type="scientific">Linum trigynum</name>
    <dbReference type="NCBI Taxonomy" id="586398"/>
    <lineage>
        <taxon>Eukaryota</taxon>
        <taxon>Viridiplantae</taxon>
        <taxon>Streptophyta</taxon>
        <taxon>Embryophyta</taxon>
        <taxon>Tracheophyta</taxon>
        <taxon>Spermatophyta</taxon>
        <taxon>Magnoliopsida</taxon>
        <taxon>eudicotyledons</taxon>
        <taxon>Gunneridae</taxon>
        <taxon>Pentapetalae</taxon>
        <taxon>rosids</taxon>
        <taxon>fabids</taxon>
        <taxon>Malpighiales</taxon>
        <taxon>Linaceae</taxon>
        <taxon>Linum</taxon>
    </lineage>
</organism>
<dbReference type="Proteomes" id="UP001497516">
    <property type="component" value="Chromosome 6"/>
</dbReference>
<keyword evidence="3" id="KW-1185">Reference proteome</keyword>
<evidence type="ECO:0000313" key="2">
    <source>
        <dbReference type="EMBL" id="CAL1395605.1"/>
    </source>
</evidence>
<feature type="region of interest" description="Disordered" evidence="1">
    <location>
        <begin position="273"/>
        <end position="313"/>
    </location>
</feature>
<proteinExistence type="predicted"/>
<gene>
    <name evidence="2" type="ORF">LTRI10_LOCUS36029</name>
</gene>
<evidence type="ECO:0000313" key="3">
    <source>
        <dbReference type="Proteomes" id="UP001497516"/>
    </source>
</evidence>
<evidence type="ECO:0000256" key="1">
    <source>
        <dbReference type="SAM" id="MobiDB-lite"/>
    </source>
</evidence>
<feature type="compositionally biased region" description="Acidic residues" evidence="1">
    <location>
        <begin position="295"/>
        <end position="304"/>
    </location>
</feature>
<accession>A0AAV2FD82</accession>
<protein>
    <submittedName>
        <fullName evidence="2">Uncharacterized protein</fullName>
    </submittedName>
</protein>
<dbReference type="EMBL" id="OZ034819">
    <property type="protein sequence ID" value="CAL1395605.1"/>
    <property type="molecule type" value="Genomic_DNA"/>
</dbReference>
<dbReference type="AlphaFoldDB" id="A0AAV2FD82"/>
<reference evidence="2 3" key="1">
    <citation type="submission" date="2024-04" db="EMBL/GenBank/DDBJ databases">
        <authorList>
            <person name="Fracassetti M."/>
        </authorList>
    </citation>
    <scope>NUCLEOTIDE SEQUENCE [LARGE SCALE GENOMIC DNA]</scope>
</reference>